<dbReference type="EMBL" id="QKKF02029064">
    <property type="protein sequence ID" value="RZF35240.1"/>
    <property type="molecule type" value="Genomic_DNA"/>
</dbReference>
<dbReference type="OrthoDB" id="6640691at2759"/>
<feature type="compositionally biased region" description="Basic and acidic residues" evidence="1">
    <location>
        <begin position="1674"/>
        <end position="1701"/>
    </location>
</feature>
<proteinExistence type="predicted"/>
<feature type="compositionally biased region" description="Basic and acidic residues" evidence="1">
    <location>
        <begin position="166"/>
        <end position="176"/>
    </location>
</feature>
<gene>
    <name evidence="2" type="ORF">LSTR_LSTR009364</name>
</gene>
<dbReference type="InParanoid" id="A0A482WQE2"/>
<evidence type="ECO:0000313" key="2">
    <source>
        <dbReference type="EMBL" id="RZF35240.1"/>
    </source>
</evidence>
<feature type="region of interest" description="Disordered" evidence="1">
    <location>
        <begin position="1"/>
        <end position="23"/>
    </location>
</feature>
<feature type="compositionally biased region" description="Polar residues" evidence="1">
    <location>
        <begin position="445"/>
        <end position="454"/>
    </location>
</feature>
<feature type="region of interest" description="Disordered" evidence="1">
    <location>
        <begin position="398"/>
        <end position="454"/>
    </location>
</feature>
<evidence type="ECO:0000313" key="3">
    <source>
        <dbReference type="Proteomes" id="UP000291343"/>
    </source>
</evidence>
<sequence>MILDDEDDDNYVDVDDENEDDSSILETNQDSIDVIYELIKYDPYGSYISQKMLNVLEYFKKIEFHNEIPYKLKALEALLVEKAARKKFTETLQLKSARHANQSFDSYSCKPELFNDSVSVLVWNIFNCFFLPISSKLSHRAGSSQTSNKIRKQINSRLQTATDGTPRNEDNKQNEGKTILEKSRKPLSTRVNVVKAPVIDEELNSIAIQTENVLDDIENQNEVDERNDDFVIVRRFKMMETQTDVSFVAKIKEEEALIEKTFAIHNHSAAQTVEFSPEFLNESFTSLDGTVEEKEEDEIYWKNVENIFTDDSLVHEQLVKISSERGRSPIEILITVSKDGKKLFAPLRSDKGLEEAMDPRLEQFLSVLNETPVSNLFDDLLHQPMKLEISRMEKGERISGDNLQAGKKESLSNQVVSENMSTEKRPGSVDAGSVSQTDAEKQKSGDNLVQSSTERLGVIGGELDKNISDCEEKERQELEDVIKTGIEFLEESDVEQDSVGNMSLSGELLSEEDLMKAVCHSSVESLKRFYTVKYLESFDDSSSFSSVITVSELNENEVIIGRQGEKTILKVGGQDQRRSVTVFKEISLKDSPHVYDTDKDFQQKTEVKPLRQYISFRQKPRKPKPLLIKNWLVKGEQDNWIMVKQYHTFKRIHNYPDTYGSIDRISKDEEVRDRGEVSLGGNPIRGILFSYFFPKNTFKFGISSKDRGNIDYLRRSEVAWSRILQKNPERDPYHRNTTLPLAFTKNYMKVDKHSSLMSTHSSLMSDHSSIYSYISPSTDSSSEFTQSMKMEISVVPSNLSENIKVDSPVDVYVEKMKSKVDEDAVLNERSCERFTTDELQNILVDLLIENFVDYGIDSSEKTTKQKDTNEVDGKSSKISENEESSSQKLESNSETEVMKSVRNSLTDSIRSDLSFTESELHLICSQTLKTKRKLDEISRKYVENIVLSIKDLRELVNLLSGNKTGTRSSEVDDVQFSLDNVECLNKVFTSVELVVGGRHVVRVSNLKRNQVVKFVKFILRDIYLHILSLSSVSENEEKDKKRPLEVERLFCEVEFHGSGLMYLSEIIDKISNHELFSKDDSDEYKSDYLIFVSPEDLEIIREKFVEQSVPLVKLLGRKDLSNKFPPVFTNSEISLLNMIYLNDNIISKVDDQKFETNVTHQDSLMDLIHSVQKSLSNKFSDSSIVDIRLALSRFEHEWEQSRNCDNQNAERCEIANWAEKLCSSRHYSQADRDCLKEVLKKITSNLDHLDKLEEYLESKKYSENITSPDEYVELEKEVEIFGDDQKTKKAIEVLKNILINRVLSARDLLLPSGVEPVVSETSTTLNDSESVVESTNYSDIKSGELEKSVVDTGTSSFDKILLEKISHTSSEIDGSEYISSKIPHSKFPYLKTRKFPFMRKISHKARVLKYLSRDCDFGASKRLKSVKLQKSRMASIVEKCVGKVDFNLIHYRRCQFKRKLTLISDRKMMYNTYFSYGFGSKPDKSLPIMGKKLEYDSKDDDCKENAVFSGCETCFDTHSSLSSLSNDLRHPLFSEESIDSLEIADKKYNEDECNVKLMQIREEIKNSKKYTPLKEKQMMPRFKEIDTVELSLPNMTRIHNRRVRHLKNVVTGNWTDSMTSFPSLENFRGSKFECDSSLDDNFKKPDVKLPEIPEQRTIIFDDSHSVKSSSSRHTSNEKLKLPAIKPKERSISSKKSSEGKRSSSVRPVPLCVKLSKEFSDQNFEIRKVTKRNNDNYRMVANLKCDYRVRR</sequence>
<feature type="region of interest" description="Disordered" evidence="1">
    <location>
        <begin position="157"/>
        <end position="176"/>
    </location>
</feature>
<organism evidence="2 3">
    <name type="scientific">Laodelphax striatellus</name>
    <name type="common">Small brown planthopper</name>
    <name type="synonym">Delphax striatella</name>
    <dbReference type="NCBI Taxonomy" id="195883"/>
    <lineage>
        <taxon>Eukaryota</taxon>
        <taxon>Metazoa</taxon>
        <taxon>Ecdysozoa</taxon>
        <taxon>Arthropoda</taxon>
        <taxon>Hexapoda</taxon>
        <taxon>Insecta</taxon>
        <taxon>Pterygota</taxon>
        <taxon>Neoptera</taxon>
        <taxon>Paraneoptera</taxon>
        <taxon>Hemiptera</taxon>
        <taxon>Auchenorrhyncha</taxon>
        <taxon>Fulgoroidea</taxon>
        <taxon>Delphacidae</taxon>
        <taxon>Criomorphinae</taxon>
        <taxon>Laodelphax</taxon>
    </lineage>
</organism>
<feature type="region of interest" description="Disordered" evidence="1">
    <location>
        <begin position="1660"/>
        <end position="1705"/>
    </location>
</feature>
<feature type="region of interest" description="Disordered" evidence="1">
    <location>
        <begin position="861"/>
        <end position="897"/>
    </location>
</feature>
<feature type="compositionally biased region" description="Polar residues" evidence="1">
    <location>
        <begin position="411"/>
        <end position="420"/>
    </location>
</feature>
<protein>
    <submittedName>
        <fullName evidence="2">Uncharacterized protein</fullName>
    </submittedName>
</protein>
<reference evidence="2 3" key="1">
    <citation type="journal article" date="2017" name="Gigascience">
        <title>Genome sequence of the small brown planthopper, Laodelphax striatellus.</title>
        <authorList>
            <person name="Zhu J."/>
            <person name="Jiang F."/>
            <person name="Wang X."/>
            <person name="Yang P."/>
            <person name="Bao Y."/>
            <person name="Zhao W."/>
            <person name="Wang W."/>
            <person name="Lu H."/>
            <person name="Wang Q."/>
            <person name="Cui N."/>
            <person name="Li J."/>
            <person name="Chen X."/>
            <person name="Luo L."/>
            <person name="Yu J."/>
            <person name="Kang L."/>
            <person name="Cui F."/>
        </authorList>
    </citation>
    <scope>NUCLEOTIDE SEQUENCE [LARGE SCALE GENOMIC DNA]</scope>
    <source>
        <strain evidence="2">Lst14</strain>
    </source>
</reference>
<feature type="compositionally biased region" description="Basic and acidic residues" evidence="1">
    <location>
        <begin position="861"/>
        <end position="880"/>
    </location>
</feature>
<dbReference type="Proteomes" id="UP000291343">
    <property type="component" value="Unassembled WGS sequence"/>
</dbReference>
<keyword evidence="3" id="KW-1185">Reference proteome</keyword>
<comment type="caution">
    <text evidence="2">The sequence shown here is derived from an EMBL/GenBank/DDBJ whole genome shotgun (WGS) entry which is preliminary data.</text>
</comment>
<name>A0A482WQE2_LAOST</name>
<accession>A0A482WQE2</accession>
<evidence type="ECO:0000256" key="1">
    <source>
        <dbReference type="SAM" id="MobiDB-lite"/>
    </source>
</evidence>